<dbReference type="AlphaFoldDB" id="A0A8H6XSW7"/>
<proteinExistence type="predicted"/>
<evidence type="ECO:0000256" key="1">
    <source>
        <dbReference type="ARBA" id="ARBA00022527"/>
    </source>
</evidence>
<dbReference type="OrthoDB" id="2969033at2759"/>
<comment type="caution">
    <text evidence="6">The sequence shown here is derived from an EMBL/GenBank/DDBJ whole genome shotgun (WGS) entry which is preliminary data.</text>
</comment>
<feature type="region of interest" description="Disordered" evidence="4">
    <location>
        <begin position="142"/>
        <end position="171"/>
    </location>
</feature>
<dbReference type="Gene3D" id="3.20.200.10">
    <property type="entry name" value="MHCK/EF2 kinase"/>
    <property type="match status" value="1"/>
</dbReference>
<dbReference type="InterPro" id="IPR011009">
    <property type="entry name" value="Kinase-like_dom_sf"/>
</dbReference>
<feature type="compositionally biased region" description="Low complexity" evidence="4">
    <location>
        <begin position="152"/>
        <end position="161"/>
    </location>
</feature>
<name>A0A8H6XSW7_9AGAR</name>
<keyword evidence="2" id="KW-0808">Transferase</keyword>
<dbReference type="InterPro" id="IPR004166">
    <property type="entry name" value="a-kinase_dom"/>
</dbReference>
<keyword evidence="7" id="KW-1185">Reference proteome</keyword>
<dbReference type="GO" id="GO:0005524">
    <property type="term" value="F:ATP binding"/>
    <property type="evidence" value="ECO:0007669"/>
    <property type="project" value="InterPro"/>
</dbReference>
<gene>
    <name evidence="6" type="ORF">MVEN_01621700</name>
</gene>
<accession>A0A8H6XSW7</accession>
<evidence type="ECO:0000313" key="7">
    <source>
        <dbReference type="Proteomes" id="UP000620124"/>
    </source>
</evidence>
<keyword evidence="1" id="KW-0723">Serine/threonine-protein kinase</keyword>
<evidence type="ECO:0000313" key="6">
    <source>
        <dbReference type="EMBL" id="KAF7345991.1"/>
    </source>
</evidence>
<organism evidence="6 7">
    <name type="scientific">Mycena venus</name>
    <dbReference type="NCBI Taxonomy" id="2733690"/>
    <lineage>
        <taxon>Eukaryota</taxon>
        <taxon>Fungi</taxon>
        <taxon>Dikarya</taxon>
        <taxon>Basidiomycota</taxon>
        <taxon>Agaricomycotina</taxon>
        <taxon>Agaricomycetes</taxon>
        <taxon>Agaricomycetidae</taxon>
        <taxon>Agaricales</taxon>
        <taxon>Marasmiineae</taxon>
        <taxon>Mycenaceae</taxon>
        <taxon>Mycena</taxon>
    </lineage>
</organism>
<protein>
    <recommendedName>
        <fullName evidence="5">Alpha-type protein kinase domain-containing protein</fullName>
    </recommendedName>
</protein>
<feature type="domain" description="Alpha-type protein kinase" evidence="5">
    <location>
        <begin position="487"/>
        <end position="702"/>
    </location>
</feature>
<dbReference type="Proteomes" id="UP000620124">
    <property type="component" value="Unassembled WGS sequence"/>
</dbReference>
<evidence type="ECO:0000256" key="4">
    <source>
        <dbReference type="SAM" id="MobiDB-lite"/>
    </source>
</evidence>
<reference evidence="6" key="1">
    <citation type="submission" date="2020-05" db="EMBL/GenBank/DDBJ databases">
        <title>Mycena genomes resolve the evolution of fungal bioluminescence.</title>
        <authorList>
            <person name="Tsai I.J."/>
        </authorList>
    </citation>
    <scope>NUCLEOTIDE SEQUENCE</scope>
    <source>
        <strain evidence="6">CCC161011</strain>
    </source>
</reference>
<evidence type="ECO:0000256" key="3">
    <source>
        <dbReference type="ARBA" id="ARBA00022777"/>
    </source>
</evidence>
<sequence>MSLITDINTNRNSPPTTVSNICPKCHNHTLGSVIRCEAGGTDIQNWDRHLQKCSFETCHYYLWHHPRTPMERIPQEVQLRFAAKASLAEARQTSSKVVVPCGAPNCRDSKGEPRRANSQCDRTPFYCSSCCKALGGCRLPSHRPTTRDVSTRSDTTNSTVSPVDPPRRAFARPLDPSYAQPYIEAHRDRMQASARAEDDAKMKDLEANVFYVAVWTKDAPAHPERFRLVADRYGKFIVEKSPAIAAFAQNGFLSLLDSPSPPRWVNYDIRAPISVKSTSRILLKVPEITDCFELDLEIAQLPAGPTPTSASLRAHSESSQPVNPTVDSENIAVIDVPASPESVAEAKQEKRFPLRYTCDMKDGLAALAAVKGKARTTVFAKHFPNLKYSSGTVYKHLVFYRDALKYGILTKFSEHGRTEKGLWYDLIGDIERRKASEPPPIVVDLTEGRASAEIEEILDDGNEGNTIVFDDNVAFKIVLMKMSHYMFIDGVFQAYCNSPPIDVFIFDDLVSGGKFEVHMGNITFEGHNPVAIAVKYLTGQEDVAVWTEGARSSNLHALWESFKSSCKAQDILLTNVEVVATSLLSDEESEGAYRIAQPWHFGHRFKASDLVDVAEDVWNTLSAFSHYTYQMSNHNSVYVDFEGILTAAGYRILDSVTHVSNTEENFGGGGNYLGCLGKPGVKAFQDTHNCNATCGALSLNSIPLAFPDALLMANTGGTL</sequence>
<dbReference type="Pfam" id="PF02816">
    <property type="entry name" value="Alpha_kinase"/>
    <property type="match status" value="1"/>
</dbReference>
<dbReference type="PROSITE" id="PS51158">
    <property type="entry name" value="ALPHA_KINASE"/>
    <property type="match status" value="1"/>
</dbReference>
<evidence type="ECO:0000259" key="5">
    <source>
        <dbReference type="PROSITE" id="PS51158"/>
    </source>
</evidence>
<dbReference type="SUPFAM" id="SSF56112">
    <property type="entry name" value="Protein kinase-like (PK-like)"/>
    <property type="match status" value="1"/>
</dbReference>
<dbReference type="GO" id="GO:0004674">
    <property type="term" value="F:protein serine/threonine kinase activity"/>
    <property type="evidence" value="ECO:0007669"/>
    <property type="project" value="UniProtKB-KW"/>
</dbReference>
<evidence type="ECO:0000256" key="2">
    <source>
        <dbReference type="ARBA" id="ARBA00022679"/>
    </source>
</evidence>
<keyword evidence="3" id="KW-0418">Kinase</keyword>
<dbReference type="EMBL" id="JACAZI010000013">
    <property type="protein sequence ID" value="KAF7345991.1"/>
    <property type="molecule type" value="Genomic_DNA"/>
</dbReference>